<feature type="compositionally biased region" description="Polar residues" evidence="1">
    <location>
        <begin position="160"/>
        <end position="169"/>
    </location>
</feature>
<accession>A0AAX6MPI1</accession>
<proteinExistence type="predicted"/>
<evidence type="ECO:0000256" key="1">
    <source>
        <dbReference type="SAM" id="MobiDB-lite"/>
    </source>
</evidence>
<gene>
    <name evidence="2" type="ORF">Daesc_004320</name>
</gene>
<dbReference type="AlphaFoldDB" id="A0AAX6MPI1"/>
<feature type="compositionally biased region" description="Pro residues" evidence="1">
    <location>
        <begin position="129"/>
        <end position="143"/>
    </location>
</feature>
<organism evidence="2 3">
    <name type="scientific">Daldinia eschscholtzii</name>
    <dbReference type="NCBI Taxonomy" id="292717"/>
    <lineage>
        <taxon>Eukaryota</taxon>
        <taxon>Fungi</taxon>
        <taxon>Dikarya</taxon>
        <taxon>Ascomycota</taxon>
        <taxon>Pezizomycotina</taxon>
        <taxon>Sordariomycetes</taxon>
        <taxon>Xylariomycetidae</taxon>
        <taxon>Xylariales</taxon>
        <taxon>Hypoxylaceae</taxon>
        <taxon>Daldinia</taxon>
    </lineage>
</organism>
<dbReference type="Proteomes" id="UP001369815">
    <property type="component" value="Unassembled WGS sequence"/>
</dbReference>
<feature type="compositionally biased region" description="Polar residues" evidence="1">
    <location>
        <begin position="195"/>
        <end position="208"/>
    </location>
</feature>
<feature type="compositionally biased region" description="Basic and acidic residues" evidence="1">
    <location>
        <begin position="150"/>
        <end position="159"/>
    </location>
</feature>
<name>A0AAX6MPI1_9PEZI</name>
<protein>
    <submittedName>
        <fullName evidence="2">Uncharacterized protein</fullName>
    </submittedName>
</protein>
<evidence type="ECO:0000313" key="2">
    <source>
        <dbReference type="EMBL" id="KAK6954353.1"/>
    </source>
</evidence>
<evidence type="ECO:0000313" key="3">
    <source>
        <dbReference type="Proteomes" id="UP001369815"/>
    </source>
</evidence>
<dbReference type="EMBL" id="JBANMG010000004">
    <property type="protein sequence ID" value="KAK6954353.1"/>
    <property type="molecule type" value="Genomic_DNA"/>
</dbReference>
<keyword evidence="3" id="KW-1185">Reference proteome</keyword>
<feature type="compositionally biased region" description="Low complexity" evidence="1">
    <location>
        <begin position="170"/>
        <end position="189"/>
    </location>
</feature>
<reference evidence="2 3" key="1">
    <citation type="journal article" date="2024" name="Front Chem Biol">
        <title>Unveiling the potential of Daldinia eschscholtzii MFLUCC 19-0629 through bioactivity and bioinformatics studies for enhanced sustainable agriculture production.</title>
        <authorList>
            <person name="Brooks S."/>
            <person name="Weaver J.A."/>
            <person name="Klomchit A."/>
            <person name="Alharthi S.A."/>
            <person name="Onlamun T."/>
            <person name="Nurani R."/>
            <person name="Vong T.K."/>
            <person name="Alberti F."/>
            <person name="Greco C."/>
        </authorList>
    </citation>
    <scope>NUCLEOTIDE SEQUENCE [LARGE SCALE GENOMIC DNA]</scope>
    <source>
        <strain evidence="2">MFLUCC 19-0629</strain>
    </source>
</reference>
<comment type="caution">
    <text evidence="2">The sequence shown here is derived from an EMBL/GenBank/DDBJ whole genome shotgun (WGS) entry which is preliminary data.</text>
</comment>
<sequence>MPLSYGDIIAFCCACRRQFSSYHPATSEFIPERPLDLQIPASPAPYSPSYSSANWYGDSGRYYTEPETYSWGSQRQFHQQPSTPQLTNRTYYLPTAQEPLRTQHNNSSFNTNYYRGGYEIPRSTERRPPSPASPFIRRPPTPIPGTAWPCERERGRAHEISTTGYATDPTSWANSRRSSSSIWSTQNNNGDRQARSVSSSGDSIQYTPSPQPDEAQIGIGIPCEIPDGHGSTTEGKELENNDQEEPFIFTRDGSVLLLGEQWQVPSRAEAIREAGEPIGRCDIVSTHETTDENGNTVEIDIKEENCREPLVMSGGLAE</sequence>
<feature type="region of interest" description="Disordered" evidence="1">
    <location>
        <begin position="96"/>
        <end position="239"/>
    </location>
</feature>
<feature type="compositionally biased region" description="Polar residues" evidence="1">
    <location>
        <begin position="100"/>
        <end position="113"/>
    </location>
</feature>